<comment type="caution">
    <text evidence="1">The sequence shown here is derived from an EMBL/GenBank/DDBJ whole genome shotgun (WGS) entry which is preliminary data.</text>
</comment>
<dbReference type="Proteomes" id="UP001480595">
    <property type="component" value="Unassembled WGS sequence"/>
</dbReference>
<protein>
    <submittedName>
        <fullName evidence="1">Uncharacterized protein</fullName>
    </submittedName>
</protein>
<evidence type="ECO:0000313" key="1">
    <source>
        <dbReference type="EMBL" id="KAK8073307.1"/>
    </source>
</evidence>
<name>A0ABR1VQ23_9PEZI</name>
<organism evidence="1 2">
    <name type="scientific">Apiospora phragmitis</name>
    <dbReference type="NCBI Taxonomy" id="2905665"/>
    <lineage>
        <taxon>Eukaryota</taxon>
        <taxon>Fungi</taxon>
        <taxon>Dikarya</taxon>
        <taxon>Ascomycota</taxon>
        <taxon>Pezizomycotina</taxon>
        <taxon>Sordariomycetes</taxon>
        <taxon>Xylariomycetidae</taxon>
        <taxon>Amphisphaeriales</taxon>
        <taxon>Apiosporaceae</taxon>
        <taxon>Apiospora</taxon>
    </lineage>
</organism>
<keyword evidence="2" id="KW-1185">Reference proteome</keyword>
<proteinExistence type="predicted"/>
<evidence type="ECO:0000313" key="2">
    <source>
        <dbReference type="Proteomes" id="UP001480595"/>
    </source>
</evidence>
<dbReference type="EMBL" id="JAQQWL010000005">
    <property type="protein sequence ID" value="KAK8073307.1"/>
    <property type="molecule type" value="Genomic_DNA"/>
</dbReference>
<accession>A0ABR1VQ23</accession>
<gene>
    <name evidence="1" type="ORF">PG994_004206</name>
</gene>
<reference evidence="1 2" key="1">
    <citation type="submission" date="2023-01" db="EMBL/GenBank/DDBJ databases">
        <title>Analysis of 21 Apiospora genomes using comparative genomics revels a genus with tremendous synthesis potential of carbohydrate active enzymes and secondary metabolites.</title>
        <authorList>
            <person name="Sorensen T."/>
        </authorList>
    </citation>
    <scope>NUCLEOTIDE SEQUENCE [LARGE SCALE GENOMIC DNA]</scope>
    <source>
        <strain evidence="1 2">CBS 135458</strain>
    </source>
</reference>
<dbReference type="GeneID" id="92088678"/>
<sequence>MFWLALAMGLFMFLKWARPFRLLRVWFMCSVQVEGRHAAYDAVMDYFRDDGFESLVLARRRKKYESLDDELSDYTMANGFPYFGTNPPKLEYVPAPGSKCFVF</sequence>
<dbReference type="RefSeq" id="XP_066717782.1">
    <property type="nucleotide sequence ID" value="XM_066855615.1"/>
</dbReference>